<accession>A0AA86QLH5</accession>
<reference evidence="1" key="1">
    <citation type="submission" date="2023-06" db="EMBL/GenBank/DDBJ databases">
        <authorList>
            <person name="Kurt Z."/>
        </authorList>
    </citation>
    <scope>NUCLEOTIDE SEQUENCE</scope>
</reference>
<gene>
    <name evidence="2" type="ORF">HINF_LOCUS40075</name>
    <name evidence="1" type="ORF">HINF_LOCUS43627</name>
</gene>
<proteinExistence type="predicted"/>
<comment type="caution">
    <text evidence="1">The sequence shown here is derived from an EMBL/GenBank/DDBJ whole genome shotgun (WGS) entry which is preliminary data.</text>
</comment>
<dbReference type="Proteomes" id="UP001642409">
    <property type="component" value="Unassembled WGS sequence"/>
</dbReference>
<evidence type="ECO:0000313" key="2">
    <source>
        <dbReference type="EMBL" id="CAL6043443.1"/>
    </source>
</evidence>
<organism evidence="1">
    <name type="scientific">Hexamita inflata</name>
    <dbReference type="NCBI Taxonomy" id="28002"/>
    <lineage>
        <taxon>Eukaryota</taxon>
        <taxon>Metamonada</taxon>
        <taxon>Diplomonadida</taxon>
        <taxon>Hexamitidae</taxon>
        <taxon>Hexamitinae</taxon>
        <taxon>Hexamita</taxon>
    </lineage>
</organism>
<sequence length="100" mass="11736">MIKLSTNSKLKKIKIQQVNAWIHSDFDLTNETKFQHINSYNNSCYVCISIIGSTKKQPYFSRICYLKTRRPQTTWSEKAVFGTAFNSNVTPQYIYEQMNL</sequence>
<reference evidence="2 3" key="2">
    <citation type="submission" date="2024-07" db="EMBL/GenBank/DDBJ databases">
        <authorList>
            <person name="Akdeniz Z."/>
        </authorList>
    </citation>
    <scope>NUCLEOTIDE SEQUENCE [LARGE SCALE GENOMIC DNA]</scope>
</reference>
<dbReference type="AlphaFoldDB" id="A0AA86QLH5"/>
<name>A0AA86QLH5_9EUKA</name>
<evidence type="ECO:0000313" key="3">
    <source>
        <dbReference type="Proteomes" id="UP001642409"/>
    </source>
</evidence>
<evidence type="ECO:0000313" key="1">
    <source>
        <dbReference type="EMBL" id="CAI9955982.1"/>
    </source>
</evidence>
<protein>
    <submittedName>
        <fullName evidence="2">Hypothetical_protein</fullName>
    </submittedName>
</protein>
<dbReference type="EMBL" id="CATOUU010000869">
    <property type="protein sequence ID" value="CAI9955982.1"/>
    <property type="molecule type" value="Genomic_DNA"/>
</dbReference>
<keyword evidence="3" id="KW-1185">Reference proteome</keyword>
<dbReference type="EMBL" id="CAXDID020000157">
    <property type="protein sequence ID" value="CAL6043443.1"/>
    <property type="molecule type" value="Genomic_DNA"/>
</dbReference>